<comment type="caution">
    <text evidence="6">The sequence shown here is derived from an EMBL/GenBank/DDBJ whole genome shotgun (WGS) entry which is preliminary data.</text>
</comment>
<dbReference type="Gene3D" id="3.30.70.100">
    <property type="match status" value="1"/>
</dbReference>
<feature type="transmembrane region" description="Helical" evidence="4">
    <location>
        <begin position="319"/>
        <end position="341"/>
    </location>
</feature>
<feature type="transmembrane region" description="Helical" evidence="4">
    <location>
        <begin position="27"/>
        <end position="50"/>
    </location>
</feature>
<evidence type="ECO:0000259" key="5">
    <source>
        <dbReference type="PROSITE" id="PS50850"/>
    </source>
</evidence>
<dbReference type="InterPro" id="IPR020846">
    <property type="entry name" value="MFS_dom"/>
</dbReference>
<feature type="transmembrane region" description="Helical" evidence="4">
    <location>
        <begin position="295"/>
        <end position="313"/>
    </location>
</feature>
<feature type="transmembrane region" description="Helical" evidence="4">
    <location>
        <begin position="178"/>
        <end position="199"/>
    </location>
</feature>
<evidence type="ECO:0000313" key="6">
    <source>
        <dbReference type="EMBL" id="MDK2124045.1"/>
    </source>
</evidence>
<dbReference type="InterPro" id="IPR036259">
    <property type="entry name" value="MFS_trans_sf"/>
</dbReference>
<dbReference type="CDD" id="cd17472">
    <property type="entry name" value="MFS_YajR_like"/>
    <property type="match status" value="1"/>
</dbReference>
<evidence type="ECO:0000313" key="7">
    <source>
        <dbReference type="Proteomes" id="UP001172778"/>
    </source>
</evidence>
<sequence length="480" mass="51183">MPNLIDAVFLINSASAIMSPLELRASAGLAGLYALRMLGMFLILPVFAIYASQLPGGDNHSLVGIALGAYGLTQALFQLPFGMLSDRIGRKRVIYIGLLLLAIGSAVCALAPNIQWIIIGRSLQGAGAISAALMALLADLTREEIRTMAMAMVGASIGVTFAVSLVIAPALIEWIGLPGVFALTGALAIAGMIGVWQIIPKPALSRFHSDTEANISKLPQSLRHPQLARLNYGIFALHAAQMAMFVTMPLALQHTGHLPVAKHWQVYLPVVVLGFLCMIPAVIYGEKKHQLKRVFVAAVALMLIAQLGMAFALHSFWQIVLFLAIYFIAFNVLEATLPSLISKIAPADARGTAIGVYNTAQSLGIFIGASAGGWLYHYAGTSAVFVFCVVLMSIWLWVAMGMRPPEPVRTKLFHIGESWAGDARLLSAQLGSVRGVREAVVILDERVAYLKVSQDGWDEAAASALIATTEAATSSSSPTP</sequence>
<evidence type="ECO:0000256" key="1">
    <source>
        <dbReference type="ARBA" id="ARBA00022692"/>
    </source>
</evidence>
<dbReference type="PANTHER" id="PTHR23518:SF2">
    <property type="entry name" value="MAJOR FACILITATOR SUPERFAMILY TRANSPORTER"/>
    <property type="match status" value="1"/>
</dbReference>
<organism evidence="6 7">
    <name type="scientific">Parachitinimonas caeni</name>
    <dbReference type="NCBI Taxonomy" id="3031301"/>
    <lineage>
        <taxon>Bacteria</taxon>
        <taxon>Pseudomonadati</taxon>
        <taxon>Pseudomonadota</taxon>
        <taxon>Betaproteobacteria</taxon>
        <taxon>Neisseriales</taxon>
        <taxon>Chitinibacteraceae</taxon>
        <taxon>Parachitinimonas</taxon>
    </lineage>
</organism>
<feature type="transmembrane region" description="Helical" evidence="4">
    <location>
        <begin position="353"/>
        <end position="376"/>
    </location>
</feature>
<evidence type="ECO:0000256" key="2">
    <source>
        <dbReference type="ARBA" id="ARBA00022989"/>
    </source>
</evidence>
<feature type="transmembrane region" description="Helical" evidence="4">
    <location>
        <begin position="62"/>
        <end position="81"/>
    </location>
</feature>
<feature type="transmembrane region" description="Helical" evidence="4">
    <location>
        <begin position="150"/>
        <end position="172"/>
    </location>
</feature>
<feature type="transmembrane region" description="Helical" evidence="4">
    <location>
        <begin position="264"/>
        <end position="283"/>
    </location>
</feature>
<dbReference type="PROSITE" id="PS50850">
    <property type="entry name" value="MFS"/>
    <property type="match status" value="1"/>
</dbReference>
<feature type="transmembrane region" description="Helical" evidence="4">
    <location>
        <begin position="118"/>
        <end position="138"/>
    </location>
</feature>
<gene>
    <name evidence="6" type="ORF">PZA18_08300</name>
</gene>
<dbReference type="RefSeq" id="WP_284100348.1">
    <property type="nucleotide sequence ID" value="NZ_JARRAF010000007.1"/>
</dbReference>
<dbReference type="SUPFAM" id="SSF103473">
    <property type="entry name" value="MFS general substrate transporter"/>
    <property type="match status" value="1"/>
</dbReference>
<accession>A0ABT7DY04</accession>
<protein>
    <submittedName>
        <fullName evidence="6">MFS transporter</fullName>
    </submittedName>
</protein>
<reference evidence="6" key="1">
    <citation type="submission" date="2023-03" db="EMBL/GenBank/DDBJ databases">
        <title>Chitinimonas shenzhenensis gen. nov., sp. nov., a novel member of family Burkholderiaceae isolated from activated sludge collected in Shen Zhen, China.</title>
        <authorList>
            <person name="Wang X."/>
        </authorList>
    </citation>
    <scope>NUCLEOTIDE SEQUENCE</scope>
    <source>
        <strain evidence="6">DQS-5</strain>
    </source>
</reference>
<feature type="domain" description="Major facilitator superfamily (MFS) profile" evidence="5">
    <location>
        <begin position="25"/>
        <end position="407"/>
    </location>
</feature>
<dbReference type="PANTHER" id="PTHR23518">
    <property type="entry name" value="C-METHYLTRANSFERASE"/>
    <property type="match status" value="1"/>
</dbReference>
<evidence type="ECO:0000256" key="3">
    <source>
        <dbReference type="ARBA" id="ARBA00023136"/>
    </source>
</evidence>
<keyword evidence="2 4" id="KW-1133">Transmembrane helix</keyword>
<dbReference type="EMBL" id="JARRAF010000007">
    <property type="protein sequence ID" value="MDK2124045.1"/>
    <property type="molecule type" value="Genomic_DNA"/>
</dbReference>
<keyword evidence="7" id="KW-1185">Reference proteome</keyword>
<dbReference type="Pfam" id="PF07690">
    <property type="entry name" value="MFS_1"/>
    <property type="match status" value="1"/>
</dbReference>
<dbReference type="InterPro" id="IPR011701">
    <property type="entry name" value="MFS"/>
</dbReference>
<evidence type="ECO:0000256" key="4">
    <source>
        <dbReference type="SAM" id="Phobius"/>
    </source>
</evidence>
<proteinExistence type="predicted"/>
<dbReference type="Gene3D" id="1.20.1250.20">
    <property type="entry name" value="MFS general substrate transporter like domains"/>
    <property type="match status" value="1"/>
</dbReference>
<keyword evidence="3 4" id="KW-0472">Membrane</keyword>
<dbReference type="Proteomes" id="UP001172778">
    <property type="component" value="Unassembled WGS sequence"/>
</dbReference>
<feature type="transmembrane region" description="Helical" evidence="4">
    <location>
        <begin position="230"/>
        <end position="252"/>
    </location>
</feature>
<name>A0ABT7DY04_9NEIS</name>
<feature type="transmembrane region" description="Helical" evidence="4">
    <location>
        <begin position="93"/>
        <end position="112"/>
    </location>
</feature>
<keyword evidence="1 4" id="KW-0812">Transmembrane</keyword>
<feature type="transmembrane region" description="Helical" evidence="4">
    <location>
        <begin position="382"/>
        <end position="402"/>
    </location>
</feature>